<accession>A0ABN2JQN5</accession>
<evidence type="ECO:0000313" key="4">
    <source>
        <dbReference type="Proteomes" id="UP001501057"/>
    </source>
</evidence>
<gene>
    <name evidence="3" type="ORF">GCM10009710_15290</name>
</gene>
<dbReference type="PANTHER" id="PTHR33392">
    <property type="entry name" value="POLYISOPRENYL-TEICHOIC ACID--PEPTIDOGLYCAN TEICHOIC ACID TRANSFERASE TAGU"/>
    <property type="match status" value="1"/>
</dbReference>
<dbReference type="InterPro" id="IPR004474">
    <property type="entry name" value="LytR_CpsA_psr"/>
</dbReference>
<comment type="caution">
    <text evidence="3">The sequence shown here is derived from an EMBL/GenBank/DDBJ whole genome shotgun (WGS) entry which is preliminary data.</text>
</comment>
<dbReference type="RefSeq" id="WP_344199588.1">
    <property type="nucleotide sequence ID" value="NZ_BAAAME010000003.1"/>
</dbReference>
<organism evidence="3 4">
    <name type="scientific">Aeromicrobium alkaliterrae</name>
    <dbReference type="NCBI Taxonomy" id="302168"/>
    <lineage>
        <taxon>Bacteria</taxon>
        <taxon>Bacillati</taxon>
        <taxon>Actinomycetota</taxon>
        <taxon>Actinomycetes</taxon>
        <taxon>Propionibacteriales</taxon>
        <taxon>Nocardioidaceae</taxon>
        <taxon>Aeromicrobium</taxon>
    </lineage>
</organism>
<dbReference type="Gene3D" id="3.40.630.190">
    <property type="entry name" value="LCP protein"/>
    <property type="match status" value="1"/>
</dbReference>
<evidence type="ECO:0000259" key="2">
    <source>
        <dbReference type="Pfam" id="PF03816"/>
    </source>
</evidence>
<keyword evidence="4" id="KW-1185">Reference proteome</keyword>
<comment type="similarity">
    <text evidence="1">Belongs to the LytR/CpsA/Psr (LCP) family.</text>
</comment>
<proteinExistence type="inferred from homology"/>
<dbReference type="EMBL" id="BAAAME010000003">
    <property type="protein sequence ID" value="GAA1735802.1"/>
    <property type="molecule type" value="Genomic_DNA"/>
</dbReference>
<reference evidence="3 4" key="1">
    <citation type="journal article" date="2019" name="Int. J. Syst. Evol. Microbiol.">
        <title>The Global Catalogue of Microorganisms (GCM) 10K type strain sequencing project: providing services to taxonomists for standard genome sequencing and annotation.</title>
        <authorList>
            <consortium name="The Broad Institute Genomics Platform"/>
            <consortium name="The Broad Institute Genome Sequencing Center for Infectious Disease"/>
            <person name="Wu L."/>
            <person name="Ma J."/>
        </authorList>
    </citation>
    <scope>NUCLEOTIDE SEQUENCE [LARGE SCALE GENOMIC DNA]</scope>
    <source>
        <strain evidence="3 4">JCM 13518</strain>
    </source>
</reference>
<name>A0ABN2JQN5_9ACTN</name>
<feature type="domain" description="Cell envelope-related transcriptional attenuator" evidence="2">
    <location>
        <begin position="115"/>
        <end position="264"/>
    </location>
</feature>
<dbReference type="InterPro" id="IPR050922">
    <property type="entry name" value="LytR/CpsA/Psr_CW_biosynth"/>
</dbReference>
<dbReference type="PANTHER" id="PTHR33392:SF6">
    <property type="entry name" value="POLYISOPRENYL-TEICHOIC ACID--PEPTIDOGLYCAN TEICHOIC ACID TRANSFERASE TAGU"/>
    <property type="match status" value="1"/>
</dbReference>
<protein>
    <submittedName>
        <fullName evidence="3">LCP family protein</fullName>
    </submittedName>
</protein>
<sequence length="370" mass="40423">MSGGRETSRKYRDAGKRRMGGLPFHRRHRRLLLILLTIVGLLLSSVGAYAYHLNKQLSNFGRVDISTVQSGEPDPDEGRALNVLLLGSDMAENDEGGSSIEEDATLENWPSGKYRSDTLMIVHIPADRTGVQLISIPRDTYTTIYDEDGEPRNKQKINAAFSQYGPAGAIATVQALTGIQLDHLAIIDWEGFKDITSAVGGVEVTIPETFTDPQQGITWEAGTKVMEGEEALAYVRTRHGLKRGDFDRIARQQNFLRSVMNKLLSRGTLTNPIKLSNTLEALSNNMTLDSNWNPSSLRSLALSLRGVSSETVAFMTAPVATTQDVSGIGNVVILKEDQSAELWEAVAADQVGTYITAYPDEQLPGADEVS</sequence>
<dbReference type="Pfam" id="PF03816">
    <property type="entry name" value="LytR_cpsA_psr"/>
    <property type="match status" value="1"/>
</dbReference>
<evidence type="ECO:0000256" key="1">
    <source>
        <dbReference type="ARBA" id="ARBA00006068"/>
    </source>
</evidence>
<dbReference type="NCBIfam" id="TIGR00350">
    <property type="entry name" value="lytR_cpsA_psr"/>
    <property type="match status" value="1"/>
</dbReference>
<evidence type="ECO:0000313" key="3">
    <source>
        <dbReference type="EMBL" id="GAA1735802.1"/>
    </source>
</evidence>
<dbReference type="Proteomes" id="UP001501057">
    <property type="component" value="Unassembled WGS sequence"/>
</dbReference>